<feature type="compositionally biased region" description="Basic and acidic residues" evidence="1">
    <location>
        <begin position="1"/>
        <end position="11"/>
    </location>
</feature>
<organism evidence="2 3">
    <name type="scientific">Senna tora</name>
    <dbReference type="NCBI Taxonomy" id="362788"/>
    <lineage>
        <taxon>Eukaryota</taxon>
        <taxon>Viridiplantae</taxon>
        <taxon>Streptophyta</taxon>
        <taxon>Embryophyta</taxon>
        <taxon>Tracheophyta</taxon>
        <taxon>Spermatophyta</taxon>
        <taxon>Magnoliopsida</taxon>
        <taxon>eudicotyledons</taxon>
        <taxon>Gunneridae</taxon>
        <taxon>Pentapetalae</taxon>
        <taxon>rosids</taxon>
        <taxon>fabids</taxon>
        <taxon>Fabales</taxon>
        <taxon>Fabaceae</taxon>
        <taxon>Caesalpinioideae</taxon>
        <taxon>Cassia clade</taxon>
        <taxon>Senna</taxon>
    </lineage>
</organism>
<keyword evidence="3" id="KW-1185">Reference proteome</keyword>
<gene>
    <name evidence="2" type="ORF">G2W53_024817</name>
</gene>
<protein>
    <submittedName>
        <fullName evidence="2">Uncharacterized protein</fullName>
    </submittedName>
</protein>
<dbReference type="EMBL" id="JAAIUW010000008">
    <property type="protein sequence ID" value="KAF7819362.1"/>
    <property type="molecule type" value="Genomic_DNA"/>
</dbReference>
<feature type="region of interest" description="Disordered" evidence="1">
    <location>
        <begin position="1"/>
        <end position="24"/>
    </location>
</feature>
<name>A0A834TE79_9FABA</name>
<accession>A0A834TE79</accession>
<evidence type="ECO:0000256" key="1">
    <source>
        <dbReference type="SAM" id="MobiDB-lite"/>
    </source>
</evidence>
<comment type="caution">
    <text evidence="2">The sequence shown here is derived from an EMBL/GenBank/DDBJ whole genome shotgun (WGS) entry which is preliminary data.</text>
</comment>
<reference evidence="2" key="1">
    <citation type="submission" date="2020-09" db="EMBL/GenBank/DDBJ databases">
        <title>Genome-Enabled Discovery of Anthraquinone Biosynthesis in Senna tora.</title>
        <authorList>
            <person name="Kang S.-H."/>
            <person name="Pandey R.P."/>
            <person name="Lee C.-M."/>
            <person name="Sim J.-S."/>
            <person name="Jeong J.-T."/>
            <person name="Choi B.-S."/>
            <person name="Jung M."/>
            <person name="Ginzburg D."/>
            <person name="Zhao K."/>
            <person name="Won S.Y."/>
            <person name="Oh T.-J."/>
            <person name="Yu Y."/>
            <person name="Kim N.-H."/>
            <person name="Lee O.R."/>
            <person name="Lee T.-H."/>
            <person name="Bashyal P."/>
            <person name="Kim T.-S."/>
            <person name="Lee W.-H."/>
            <person name="Kawkins C."/>
            <person name="Kim C.-K."/>
            <person name="Kim J.S."/>
            <person name="Ahn B.O."/>
            <person name="Rhee S.Y."/>
            <person name="Sohng J.K."/>
        </authorList>
    </citation>
    <scope>NUCLEOTIDE SEQUENCE</scope>
    <source>
        <tissue evidence="2">Leaf</tissue>
    </source>
</reference>
<dbReference type="Proteomes" id="UP000634136">
    <property type="component" value="Unassembled WGS sequence"/>
</dbReference>
<evidence type="ECO:0000313" key="2">
    <source>
        <dbReference type="EMBL" id="KAF7819362.1"/>
    </source>
</evidence>
<proteinExistence type="predicted"/>
<evidence type="ECO:0000313" key="3">
    <source>
        <dbReference type="Proteomes" id="UP000634136"/>
    </source>
</evidence>
<sequence>MGEAMVHKFPDQRILINGSKTRKQ</sequence>
<dbReference type="AlphaFoldDB" id="A0A834TE79"/>